<organism evidence="3">
    <name type="scientific">Lysobacter firmicutimachus</name>
    <dbReference type="NCBI Taxonomy" id="1792846"/>
    <lineage>
        <taxon>Bacteria</taxon>
        <taxon>Pseudomonadati</taxon>
        <taxon>Pseudomonadota</taxon>
        <taxon>Gammaproteobacteria</taxon>
        <taxon>Lysobacterales</taxon>
        <taxon>Lysobacteraceae</taxon>
        <taxon>Lysobacter</taxon>
    </lineage>
</organism>
<dbReference type="CDD" id="cd07185">
    <property type="entry name" value="OmpA_C-like"/>
    <property type="match status" value="1"/>
</dbReference>
<dbReference type="InterPro" id="IPR050330">
    <property type="entry name" value="Bact_OuterMem_StrucFunc"/>
</dbReference>
<proteinExistence type="predicted"/>
<dbReference type="SUPFAM" id="SSF103088">
    <property type="entry name" value="OmpA-like"/>
    <property type="match status" value="1"/>
</dbReference>
<dbReference type="PROSITE" id="PS51123">
    <property type="entry name" value="OMPA_2"/>
    <property type="match status" value="1"/>
</dbReference>
<dbReference type="PANTHER" id="PTHR30329">
    <property type="entry name" value="STATOR ELEMENT OF FLAGELLAR MOTOR COMPLEX"/>
    <property type="match status" value="1"/>
</dbReference>
<dbReference type="InterPro" id="IPR006665">
    <property type="entry name" value="OmpA-like"/>
</dbReference>
<protein>
    <submittedName>
        <fullName evidence="3">OmpA family protein</fullName>
    </submittedName>
</protein>
<evidence type="ECO:0000256" key="1">
    <source>
        <dbReference type="PROSITE-ProRule" id="PRU00473"/>
    </source>
</evidence>
<feature type="domain" description="OmpA-like" evidence="2">
    <location>
        <begin position="1"/>
        <end position="94"/>
    </location>
</feature>
<name>A0AAU8MYJ6_9GAMM</name>
<keyword evidence="1" id="KW-0472">Membrane</keyword>
<dbReference type="InterPro" id="IPR036737">
    <property type="entry name" value="OmpA-like_sf"/>
</dbReference>
<accession>A0AAU8MYJ6</accession>
<reference evidence="3" key="1">
    <citation type="submission" date="2024-06" db="EMBL/GenBank/DDBJ databases">
        <authorList>
            <person name="Li S."/>
        </authorList>
    </citation>
    <scope>NUCLEOTIDE SEQUENCE</scope>
    <source>
        <strain evidence="3">SR10</strain>
    </source>
</reference>
<evidence type="ECO:0000259" key="2">
    <source>
        <dbReference type="PROSITE" id="PS51123"/>
    </source>
</evidence>
<evidence type="ECO:0000313" key="3">
    <source>
        <dbReference type="EMBL" id="XCO77413.1"/>
    </source>
</evidence>
<dbReference type="EMBL" id="CP159925">
    <property type="protein sequence ID" value="XCO77413.1"/>
    <property type="molecule type" value="Genomic_DNA"/>
</dbReference>
<dbReference type="Gene3D" id="3.30.1330.60">
    <property type="entry name" value="OmpA-like domain"/>
    <property type="match status" value="1"/>
</dbReference>
<dbReference type="PANTHER" id="PTHR30329:SF21">
    <property type="entry name" value="LIPOPROTEIN YIAD-RELATED"/>
    <property type="match status" value="1"/>
</dbReference>
<dbReference type="Pfam" id="PF00691">
    <property type="entry name" value="OmpA"/>
    <property type="match status" value="1"/>
</dbReference>
<sequence>MGSATPPADAAAELAGVVAALKAEPERKARISGFHDTSGSAATNAELAKQRAQAVQAWLESQGIGAGRIALDKPAVTAGSGDAREARRVEVTVE</sequence>
<dbReference type="AlphaFoldDB" id="A0AAU8MYJ6"/>
<dbReference type="GO" id="GO:0016020">
    <property type="term" value="C:membrane"/>
    <property type="evidence" value="ECO:0007669"/>
    <property type="project" value="UniProtKB-UniRule"/>
</dbReference>
<gene>
    <name evidence="3" type="ORF">ABU614_02335</name>
</gene>